<dbReference type="InterPro" id="IPR036864">
    <property type="entry name" value="Zn2-C6_fun-type_DNA-bd_sf"/>
</dbReference>
<dbReference type="GO" id="GO:0005634">
    <property type="term" value="C:nucleus"/>
    <property type="evidence" value="ECO:0007669"/>
    <property type="project" value="TreeGrafter"/>
</dbReference>
<feature type="region of interest" description="Disordered" evidence="2">
    <location>
        <begin position="39"/>
        <end position="58"/>
    </location>
</feature>
<feature type="domain" description="Zn(2)-C6 fungal-type" evidence="3">
    <location>
        <begin position="5"/>
        <end position="35"/>
    </location>
</feature>
<proteinExistence type="predicted"/>
<dbReference type="CDD" id="cd00067">
    <property type="entry name" value="GAL4"/>
    <property type="match status" value="1"/>
</dbReference>
<dbReference type="PANTHER" id="PTHR37534:SF7">
    <property type="entry name" value="TRANSCRIPTIONAL ACTIVATOR PROTEIN UGA3"/>
    <property type="match status" value="1"/>
</dbReference>
<gene>
    <name evidence="4" type="ORF">RSOLAG1IB_11407</name>
</gene>
<dbReference type="SMART" id="SM00066">
    <property type="entry name" value="GAL4"/>
    <property type="match status" value="1"/>
</dbReference>
<feature type="region of interest" description="Disordered" evidence="2">
    <location>
        <begin position="159"/>
        <end position="190"/>
    </location>
</feature>
<dbReference type="InterPro" id="IPR001138">
    <property type="entry name" value="Zn2Cys6_DnaBD"/>
</dbReference>
<dbReference type="GO" id="GO:0000976">
    <property type="term" value="F:transcription cis-regulatory region binding"/>
    <property type="evidence" value="ECO:0007669"/>
    <property type="project" value="TreeGrafter"/>
</dbReference>
<protein>
    <recommendedName>
        <fullName evidence="3">Zn(2)-C6 fungal-type domain-containing protein</fullName>
    </recommendedName>
</protein>
<dbReference type="GO" id="GO:0008270">
    <property type="term" value="F:zinc ion binding"/>
    <property type="evidence" value="ECO:0007669"/>
    <property type="project" value="InterPro"/>
</dbReference>
<sequence length="557" mass="61166">MSSPACATCEASNKKCDRTRGPSGCRRCAQAGLECGGYPSERIPRPKHSIRDQEHQLQPRQHIPTETAIPTHFTFPASSKQDNHLDLLSVPDVTSAFDPSALDIASGSAEYVSAGLHSLDPVQLFAAHQPHGSTTPLKIPAPATESIFTPATEAFSITSNRQDASSTGQMPTPPSEDNPPRDDVRGGHLMPTSQADLFQSAVVFDTDPLYSTWTANLSSGAGVNLNSRTDHMSNNARESLRLQLTTGAVVDSAMFDEEDDIAAENLELLRMKLLDGLVLDREIESNTISFLVHSFTSWMSRFLFEPARVIPLFREVIVRGHTLGHEKHQRLILTASAVLTVSESTDYDPAPFTDLYNQSVKGVVEARARGSVTREMAIEAMESCHEVISLMCKICPLASILNTMDLYAPIFRLACPEPGHEYVNLPGILTGFQVHLKLYATMDVLLSAVTHRPMFFRYDLDPASPQAEALLNAEDGPGLRWLAGVPDRLIVTLAKMNTLLEDHGNRVDGESVRMLEQEISTCATAHYSDPTEDPVLALGRVVVRRAGNWSHIYIFIW</sequence>
<organism evidence="4 5">
    <name type="scientific">Thanatephorus cucumeris (strain AG1-IB / isolate 7/3/14)</name>
    <name type="common">Lettuce bottom rot fungus</name>
    <name type="synonym">Rhizoctonia solani</name>
    <dbReference type="NCBI Taxonomy" id="1108050"/>
    <lineage>
        <taxon>Eukaryota</taxon>
        <taxon>Fungi</taxon>
        <taxon>Dikarya</taxon>
        <taxon>Basidiomycota</taxon>
        <taxon>Agaricomycotina</taxon>
        <taxon>Agaricomycetes</taxon>
        <taxon>Cantharellales</taxon>
        <taxon>Ceratobasidiaceae</taxon>
        <taxon>Rhizoctonia</taxon>
        <taxon>Rhizoctonia solani AG-1</taxon>
    </lineage>
</organism>
<dbReference type="PROSITE" id="PS50048">
    <property type="entry name" value="ZN2_CY6_FUNGAL_2"/>
    <property type="match status" value="1"/>
</dbReference>
<dbReference type="SUPFAM" id="SSF57701">
    <property type="entry name" value="Zn2/Cys6 DNA-binding domain"/>
    <property type="match status" value="1"/>
</dbReference>
<evidence type="ECO:0000256" key="1">
    <source>
        <dbReference type="ARBA" id="ARBA00023242"/>
    </source>
</evidence>
<dbReference type="OrthoDB" id="3188489at2759"/>
<evidence type="ECO:0000313" key="5">
    <source>
        <dbReference type="Proteomes" id="UP000059188"/>
    </source>
</evidence>
<dbReference type="PANTHER" id="PTHR37534">
    <property type="entry name" value="TRANSCRIPTIONAL ACTIVATOR PROTEIN UGA3"/>
    <property type="match status" value="1"/>
</dbReference>
<evidence type="ECO:0000256" key="2">
    <source>
        <dbReference type="SAM" id="MobiDB-lite"/>
    </source>
</evidence>
<reference evidence="4 5" key="1">
    <citation type="submission" date="2014-11" db="EMBL/GenBank/DDBJ databases">
        <authorList>
            <person name="Wibberg Daniel"/>
        </authorList>
    </citation>
    <scope>NUCLEOTIDE SEQUENCE [LARGE SCALE GENOMIC DNA]</scope>
    <source>
        <strain evidence="4">Rhizoctonia solani AG1-IB 7/3/14</strain>
    </source>
</reference>
<dbReference type="Gene3D" id="4.10.240.10">
    <property type="entry name" value="Zn(2)-C6 fungal-type DNA-binding domain"/>
    <property type="match status" value="1"/>
</dbReference>
<accession>A0A0B7F7E4</accession>
<dbReference type="AlphaFoldDB" id="A0A0B7F7E4"/>
<evidence type="ECO:0000313" key="4">
    <source>
        <dbReference type="EMBL" id="CEL53475.1"/>
    </source>
</evidence>
<evidence type="ECO:0000259" key="3">
    <source>
        <dbReference type="PROSITE" id="PS50048"/>
    </source>
</evidence>
<feature type="compositionally biased region" description="Polar residues" evidence="2">
    <location>
        <begin position="159"/>
        <end position="170"/>
    </location>
</feature>
<dbReference type="EMBL" id="LN679227">
    <property type="protein sequence ID" value="CEL53475.1"/>
    <property type="molecule type" value="Genomic_DNA"/>
</dbReference>
<dbReference type="Proteomes" id="UP000059188">
    <property type="component" value="Unassembled WGS sequence"/>
</dbReference>
<name>A0A0B7F7E4_THACB</name>
<dbReference type="GO" id="GO:0045944">
    <property type="term" value="P:positive regulation of transcription by RNA polymerase II"/>
    <property type="evidence" value="ECO:0007669"/>
    <property type="project" value="TreeGrafter"/>
</dbReference>
<keyword evidence="1" id="KW-0539">Nucleus</keyword>
<keyword evidence="5" id="KW-1185">Reference proteome</keyword>
<dbReference type="GO" id="GO:0000981">
    <property type="term" value="F:DNA-binding transcription factor activity, RNA polymerase II-specific"/>
    <property type="evidence" value="ECO:0007669"/>
    <property type="project" value="InterPro"/>
</dbReference>